<organism evidence="2 3">
    <name type="scientific">Caballeronia zhejiangensis</name>
    <dbReference type="NCBI Taxonomy" id="871203"/>
    <lineage>
        <taxon>Bacteria</taxon>
        <taxon>Pseudomonadati</taxon>
        <taxon>Pseudomonadota</taxon>
        <taxon>Betaproteobacteria</taxon>
        <taxon>Burkholderiales</taxon>
        <taxon>Burkholderiaceae</taxon>
        <taxon>Caballeronia</taxon>
    </lineage>
</organism>
<proteinExistence type="predicted"/>
<accession>A0A656QAV0</accession>
<dbReference type="GO" id="GO:0008168">
    <property type="term" value="F:methyltransferase activity"/>
    <property type="evidence" value="ECO:0007669"/>
    <property type="project" value="UniProtKB-KW"/>
</dbReference>
<sequence length="305" mass="32477">MSDLATCADIRNATSSPESASGATRFDEPDSVMTDLFGPVPVRANLSARQARELGLMTSGTFGPHFSTSLASAALQSSLESRLQARMRNLGSTLYKLTWKAWDTGSGRSRSRLRASALRTSEIGSTGWPTPTTRDWKDGAECANVPLNSLLGRVAWLAGWPTPTVGNSKGSQSFEGLSVTGKTPDGRKVAVSLNHVATFAGWPTPRVADGEKNVRTLDGATREIERKGSPQDLSMAAAITGPARLTASGVMLTGSDAETESSGQLNPAHSRWLMGLPPEWCACAPTVTRSTRKLRSNSSKRQTKQ</sequence>
<dbReference type="InterPro" id="IPR029043">
    <property type="entry name" value="GcvT/YgfZ_C"/>
</dbReference>
<evidence type="ECO:0000313" key="2">
    <source>
        <dbReference type="EMBL" id="KDR25940.1"/>
    </source>
</evidence>
<protein>
    <submittedName>
        <fullName evidence="2">Methyltransferase</fullName>
    </submittedName>
</protein>
<keyword evidence="2" id="KW-0808">Transferase</keyword>
<feature type="compositionally biased region" description="Polar residues" evidence="1">
    <location>
        <begin position="12"/>
        <end position="22"/>
    </location>
</feature>
<keyword evidence="2" id="KW-0489">Methyltransferase</keyword>
<gene>
    <name evidence="2" type="ORF">BG60_26240</name>
</gene>
<reference evidence="2 3" key="1">
    <citation type="submission" date="2014-03" db="EMBL/GenBank/DDBJ databases">
        <title>Draft Genome Sequences of Four Burkholderia Strains.</title>
        <authorList>
            <person name="Liu X.Y."/>
            <person name="Li C.X."/>
            <person name="Xu J.H."/>
        </authorList>
    </citation>
    <scope>NUCLEOTIDE SEQUENCE [LARGE SCALE GENOMIC DNA]</scope>
    <source>
        <strain evidence="2 3">OP-1</strain>
    </source>
</reference>
<dbReference type="Proteomes" id="UP000027451">
    <property type="component" value="Unassembled WGS sequence"/>
</dbReference>
<dbReference type="GO" id="GO:0032259">
    <property type="term" value="P:methylation"/>
    <property type="evidence" value="ECO:0007669"/>
    <property type="project" value="UniProtKB-KW"/>
</dbReference>
<dbReference type="EMBL" id="JFHD01000040">
    <property type="protein sequence ID" value="KDR25940.1"/>
    <property type="molecule type" value="Genomic_DNA"/>
</dbReference>
<feature type="region of interest" description="Disordered" evidence="1">
    <location>
        <begin position="11"/>
        <end position="30"/>
    </location>
</feature>
<name>A0A656QAV0_9BURK</name>
<evidence type="ECO:0000256" key="1">
    <source>
        <dbReference type="SAM" id="MobiDB-lite"/>
    </source>
</evidence>
<keyword evidence="3" id="KW-1185">Reference proteome</keyword>
<evidence type="ECO:0000313" key="3">
    <source>
        <dbReference type="Proteomes" id="UP000027451"/>
    </source>
</evidence>
<comment type="caution">
    <text evidence="2">The sequence shown here is derived from an EMBL/GenBank/DDBJ whole genome shotgun (WGS) entry which is preliminary data.</text>
</comment>
<dbReference type="SUPFAM" id="SSF101790">
    <property type="entry name" value="Aminomethyltransferase beta-barrel domain"/>
    <property type="match status" value="1"/>
</dbReference>
<dbReference type="AlphaFoldDB" id="A0A656QAV0"/>